<comment type="caution">
    <text evidence="1">The sequence shown here is derived from an EMBL/GenBank/DDBJ whole genome shotgun (WGS) entry which is preliminary data.</text>
</comment>
<evidence type="ECO:0000313" key="1">
    <source>
        <dbReference type="EMBL" id="KNY24967.1"/>
    </source>
</evidence>
<dbReference type="EMBL" id="LGTC01000001">
    <property type="protein sequence ID" value="KNY24967.1"/>
    <property type="molecule type" value="Genomic_DNA"/>
</dbReference>
<reference evidence="2" key="1">
    <citation type="submission" date="2015-07" db="EMBL/GenBank/DDBJ databases">
        <title>Near-Complete Genome Sequence of the Cellulolytic Bacterium Bacteroides (Pseudobacteroides) cellulosolvens ATCC 35603.</title>
        <authorList>
            <person name="Dassa B."/>
            <person name="Utturkar S.M."/>
            <person name="Klingeman D.M."/>
            <person name="Hurt R.A."/>
            <person name="Keller M."/>
            <person name="Xu J."/>
            <person name="Reddy Y.H.K."/>
            <person name="Borovok I."/>
            <person name="Grinberg I.R."/>
            <person name="Lamed R."/>
            <person name="Zhivin O."/>
            <person name="Bayer E.A."/>
            <person name="Brown S.D."/>
        </authorList>
    </citation>
    <scope>NUCLEOTIDE SEQUENCE [LARGE SCALE GENOMIC DNA]</scope>
    <source>
        <strain evidence="2">DSM 2933</strain>
    </source>
</reference>
<evidence type="ECO:0008006" key="3">
    <source>
        <dbReference type="Google" id="ProtNLM"/>
    </source>
</evidence>
<dbReference type="InterPro" id="IPR014729">
    <property type="entry name" value="Rossmann-like_a/b/a_fold"/>
</dbReference>
<dbReference type="eggNOG" id="COG0037">
    <property type="taxonomic scope" value="Bacteria"/>
</dbReference>
<dbReference type="SUPFAM" id="SSF52402">
    <property type="entry name" value="Adenine nucleotide alpha hydrolases-like"/>
    <property type="match status" value="1"/>
</dbReference>
<dbReference type="Gene3D" id="3.40.50.620">
    <property type="entry name" value="HUPs"/>
    <property type="match status" value="1"/>
</dbReference>
<name>A0A0L6JHK4_9FIRM</name>
<organism evidence="1 2">
    <name type="scientific">Pseudobacteroides cellulosolvens ATCC 35603 = DSM 2933</name>
    <dbReference type="NCBI Taxonomy" id="398512"/>
    <lineage>
        <taxon>Bacteria</taxon>
        <taxon>Bacillati</taxon>
        <taxon>Bacillota</taxon>
        <taxon>Clostridia</taxon>
        <taxon>Eubacteriales</taxon>
        <taxon>Oscillospiraceae</taxon>
        <taxon>Pseudobacteroides</taxon>
    </lineage>
</organism>
<dbReference type="AlphaFoldDB" id="A0A0L6JHK4"/>
<dbReference type="Proteomes" id="UP000036923">
    <property type="component" value="Unassembled WGS sequence"/>
</dbReference>
<sequence>MASLYCKKCIMKSENSGITFNEEGICNICTGNTMSNPVSHYRKAMKDYMEFDINSKKNKGKYFFDCMLMLSGGKDSTYMLYNLITKRKLKTLAFTVNHPFESRNAIGNIQRAVKRLDIEHINYTPKIGPYRKLMKHVFTTNYRETSLNIERAEKIPCIICTQFMQLLSFLVAFKMRIPYILYCADPMQAAAIFTDVEEITNNMIKFCGSELLGELLGDDIEILLNLNKEEFKPKFVLPYVADNNYDIERIISELKELGLYKKNPTETHCSLYSLLSYYSFSNFDNHFYAAEVSSNVRSGNLDREKTIEFMEKYKDILLNIAVKKEISDKEKEYVRETLKSCYPDADTRLEWEYDNILSFRKTAEDLGVEFYEI</sequence>
<dbReference type="STRING" id="398512.Bccel_0224"/>
<dbReference type="RefSeq" id="WP_036939681.1">
    <property type="nucleotide sequence ID" value="NZ_JQKC01000009.1"/>
</dbReference>
<evidence type="ECO:0000313" key="2">
    <source>
        <dbReference type="Proteomes" id="UP000036923"/>
    </source>
</evidence>
<protein>
    <recommendedName>
        <fullName evidence="3">PP-loop domain protein</fullName>
    </recommendedName>
</protein>
<dbReference type="OrthoDB" id="702at2"/>
<proteinExistence type="predicted"/>
<accession>A0A0L6JHK4</accession>
<keyword evidence="2" id="KW-1185">Reference proteome</keyword>
<gene>
    <name evidence="1" type="ORF">Bccel_0224</name>
</gene>